<protein>
    <submittedName>
        <fullName evidence="1">Uncharacterized protein</fullName>
    </submittedName>
</protein>
<proteinExistence type="predicted"/>
<keyword evidence="2" id="KW-1185">Reference proteome</keyword>
<dbReference type="InterPro" id="IPR012337">
    <property type="entry name" value="RNaseH-like_sf"/>
</dbReference>
<gene>
    <name evidence="1" type="ORF">PARMNEM_LOCUS10174</name>
</gene>
<dbReference type="SUPFAM" id="SSF53098">
    <property type="entry name" value="Ribonuclease H-like"/>
    <property type="match status" value="1"/>
</dbReference>
<dbReference type="AlphaFoldDB" id="A0AAV1L4I4"/>
<organism evidence="1 2">
    <name type="scientific">Parnassius mnemosyne</name>
    <name type="common">clouded apollo</name>
    <dbReference type="NCBI Taxonomy" id="213953"/>
    <lineage>
        <taxon>Eukaryota</taxon>
        <taxon>Metazoa</taxon>
        <taxon>Ecdysozoa</taxon>
        <taxon>Arthropoda</taxon>
        <taxon>Hexapoda</taxon>
        <taxon>Insecta</taxon>
        <taxon>Pterygota</taxon>
        <taxon>Neoptera</taxon>
        <taxon>Endopterygota</taxon>
        <taxon>Lepidoptera</taxon>
        <taxon>Glossata</taxon>
        <taxon>Ditrysia</taxon>
        <taxon>Papilionoidea</taxon>
        <taxon>Papilionidae</taxon>
        <taxon>Parnassiinae</taxon>
        <taxon>Parnassini</taxon>
        <taxon>Parnassius</taxon>
        <taxon>Driopa</taxon>
    </lineage>
</organism>
<sequence length="151" mass="17402">MALIEREWPIIRSENWDIMKDVYKVLQPFEEVTSSVSGDQYLTGSMVIVMTNFMKDICEDFLNKVEYFASFNPVVIDVIRSLKHGLKDRFQGIEHSKSFGVCTLLDPRFKLVCFNNESAATELKRYVHGLIISLIKITNSEASTDEVQERN</sequence>
<dbReference type="EMBL" id="CAVLGL010000084">
    <property type="protein sequence ID" value="CAK1589720.1"/>
    <property type="molecule type" value="Genomic_DNA"/>
</dbReference>
<comment type="caution">
    <text evidence="1">The sequence shown here is derived from an EMBL/GenBank/DDBJ whole genome shotgun (WGS) entry which is preliminary data.</text>
</comment>
<evidence type="ECO:0000313" key="2">
    <source>
        <dbReference type="Proteomes" id="UP001314205"/>
    </source>
</evidence>
<dbReference type="Proteomes" id="UP001314205">
    <property type="component" value="Unassembled WGS sequence"/>
</dbReference>
<name>A0AAV1L4I4_9NEOP</name>
<reference evidence="1 2" key="1">
    <citation type="submission" date="2023-11" db="EMBL/GenBank/DDBJ databases">
        <authorList>
            <person name="Hedman E."/>
            <person name="Englund M."/>
            <person name="Stromberg M."/>
            <person name="Nyberg Akerstrom W."/>
            <person name="Nylinder S."/>
            <person name="Jareborg N."/>
            <person name="Kallberg Y."/>
            <person name="Kronander E."/>
        </authorList>
    </citation>
    <scope>NUCLEOTIDE SEQUENCE [LARGE SCALE GENOMIC DNA]</scope>
</reference>
<evidence type="ECO:0000313" key="1">
    <source>
        <dbReference type="EMBL" id="CAK1589720.1"/>
    </source>
</evidence>
<accession>A0AAV1L4I4</accession>